<keyword evidence="2" id="KW-1184">Jasmonic acid signaling pathway</keyword>
<dbReference type="PANTHER" id="PTHR33077">
    <property type="entry name" value="PROTEIN TIFY 4A-RELATED-RELATED"/>
    <property type="match status" value="1"/>
</dbReference>
<dbReference type="GO" id="GO:0005634">
    <property type="term" value="C:nucleus"/>
    <property type="evidence" value="ECO:0007669"/>
    <property type="project" value="UniProtKB-SubCell"/>
</dbReference>
<feature type="compositionally biased region" description="Polar residues" evidence="3">
    <location>
        <begin position="62"/>
        <end position="80"/>
    </location>
</feature>
<dbReference type="PROSITE" id="PS51320">
    <property type="entry name" value="TIFY"/>
    <property type="match status" value="1"/>
</dbReference>
<dbReference type="GO" id="GO:0009611">
    <property type="term" value="P:response to wounding"/>
    <property type="evidence" value="ECO:0007669"/>
    <property type="project" value="UniProtKB-UniRule"/>
</dbReference>
<organism evidence="5 6">
    <name type="scientific">Jatropha curcas</name>
    <name type="common">Barbados nut</name>
    <dbReference type="NCBI Taxonomy" id="180498"/>
    <lineage>
        <taxon>Eukaryota</taxon>
        <taxon>Viridiplantae</taxon>
        <taxon>Streptophyta</taxon>
        <taxon>Embryophyta</taxon>
        <taxon>Tracheophyta</taxon>
        <taxon>Spermatophyta</taxon>
        <taxon>Magnoliopsida</taxon>
        <taxon>eudicotyledons</taxon>
        <taxon>Gunneridae</taxon>
        <taxon>Pentapetalae</taxon>
        <taxon>rosids</taxon>
        <taxon>fabids</taxon>
        <taxon>Malpighiales</taxon>
        <taxon>Euphorbiaceae</taxon>
        <taxon>Crotonoideae</taxon>
        <taxon>Jatropheae</taxon>
        <taxon>Jatropha</taxon>
    </lineage>
</organism>
<protein>
    <recommendedName>
        <fullName evidence="2">Protein TIFY</fullName>
    </recommendedName>
    <alternativeName>
        <fullName evidence="2">Jasmonate ZIM domain-containing protein</fullName>
    </alternativeName>
</protein>
<dbReference type="EMBL" id="KK914327">
    <property type="protein sequence ID" value="KDP40673.1"/>
    <property type="molecule type" value="Genomic_DNA"/>
</dbReference>
<dbReference type="GO" id="GO:0031347">
    <property type="term" value="P:regulation of defense response"/>
    <property type="evidence" value="ECO:0007669"/>
    <property type="project" value="UniProtKB-UniRule"/>
</dbReference>
<feature type="region of interest" description="Disordered" evidence="3">
    <location>
        <begin position="160"/>
        <end position="261"/>
    </location>
</feature>
<dbReference type="PANTHER" id="PTHR33077:SF52">
    <property type="entry name" value="PROTEIN TIFY 11D"/>
    <property type="match status" value="1"/>
</dbReference>
<evidence type="ECO:0000313" key="5">
    <source>
        <dbReference type="EMBL" id="KDP40673.1"/>
    </source>
</evidence>
<dbReference type="Pfam" id="PF09425">
    <property type="entry name" value="Jas_motif"/>
    <property type="match status" value="1"/>
</dbReference>
<feature type="compositionally biased region" description="Basic and acidic residues" evidence="3">
    <location>
        <begin position="215"/>
        <end position="225"/>
    </location>
</feature>
<dbReference type="InterPro" id="IPR010399">
    <property type="entry name" value="Tify_dom"/>
</dbReference>
<name>A0A067L0C9_JATCU</name>
<evidence type="ECO:0000256" key="1">
    <source>
        <dbReference type="ARBA" id="ARBA00008614"/>
    </source>
</evidence>
<sequence>MANLVNKSGKAAPEKPNFTQTCNLLSQYLKERGRFGDINLGINGKIEAKGSESSRLPKTTLNLLPDIEQNSSAENPSRPSLSAEIKTADFFPKFVGSGSPYPVEDSANKSADLRKPPSSIPADPVPAQMTIFYGGRVMVFDDFPADKAKEIFALAAKGSSNTTNGFLTSLPTASAMDKSRTPSVSNDAGGEGLQLRPQDTNGSDLPIARRASLHRFLEKRKERASSKAPYQMHKPSSPPRHPKPDEEKEEGQSSKQFDLNL</sequence>
<evidence type="ECO:0000256" key="3">
    <source>
        <dbReference type="SAM" id="MobiDB-lite"/>
    </source>
</evidence>
<feature type="compositionally biased region" description="Polar residues" evidence="3">
    <location>
        <begin position="160"/>
        <end position="172"/>
    </location>
</feature>
<dbReference type="STRING" id="180498.A0A067L0C9"/>
<comment type="subcellular location">
    <subcellularLocation>
        <location evidence="2">Nucleus</location>
    </subcellularLocation>
</comment>
<comment type="domain">
    <text evidence="2">The jas domain is required for interaction with COI1.</text>
</comment>
<dbReference type="Proteomes" id="UP000027138">
    <property type="component" value="Unassembled WGS sequence"/>
</dbReference>
<dbReference type="OrthoDB" id="1937734at2759"/>
<keyword evidence="6" id="KW-1185">Reference proteome</keyword>
<dbReference type="GO" id="GO:2000022">
    <property type="term" value="P:regulation of jasmonic acid mediated signaling pathway"/>
    <property type="evidence" value="ECO:0007669"/>
    <property type="project" value="UniProtKB-UniRule"/>
</dbReference>
<feature type="region of interest" description="Disordered" evidence="3">
    <location>
        <begin position="62"/>
        <end position="81"/>
    </location>
</feature>
<dbReference type="InterPro" id="IPR018467">
    <property type="entry name" value="CCT_CS"/>
</dbReference>
<comment type="similarity">
    <text evidence="1 2">Belongs to the TIFY/JAZ family.</text>
</comment>
<feature type="region of interest" description="Disordered" evidence="3">
    <location>
        <begin position="94"/>
        <end position="123"/>
    </location>
</feature>
<feature type="compositionally biased region" description="Basic and acidic residues" evidence="3">
    <location>
        <begin position="242"/>
        <end position="252"/>
    </location>
</feature>
<reference evidence="5 6" key="1">
    <citation type="journal article" date="2014" name="PLoS ONE">
        <title>Global Analysis of Gene Expression Profiles in Physic Nut (Jatropha curcas L.) Seedlings Exposed to Salt Stress.</title>
        <authorList>
            <person name="Zhang L."/>
            <person name="Zhang C."/>
            <person name="Wu P."/>
            <person name="Chen Y."/>
            <person name="Li M."/>
            <person name="Jiang H."/>
            <person name="Wu G."/>
        </authorList>
    </citation>
    <scope>NUCLEOTIDE SEQUENCE [LARGE SCALE GENOMIC DNA]</scope>
    <source>
        <strain evidence="6">cv. GZQX0401</strain>
        <tissue evidence="5">Young leaves</tissue>
    </source>
</reference>
<proteinExistence type="inferred from homology"/>
<evidence type="ECO:0000256" key="2">
    <source>
        <dbReference type="RuleBase" id="RU369065"/>
    </source>
</evidence>
<gene>
    <name evidence="5" type="ORF">JCGZ_24672</name>
</gene>
<keyword evidence="2" id="KW-0539">Nucleus</keyword>
<accession>A0A067L0C9</accession>
<dbReference type="Pfam" id="PF06200">
    <property type="entry name" value="tify"/>
    <property type="match status" value="1"/>
</dbReference>
<comment type="function">
    <text evidence="2">Repressor of jasmonate responses.</text>
</comment>
<dbReference type="InterPro" id="IPR040390">
    <property type="entry name" value="TIFY/JAZ"/>
</dbReference>
<dbReference type="KEGG" id="jcu:105631367"/>
<feature type="domain" description="Tify" evidence="4">
    <location>
        <begin position="122"/>
        <end position="157"/>
    </location>
</feature>
<evidence type="ECO:0000313" key="6">
    <source>
        <dbReference type="Proteomes" id="UP000027138"/>
    </source>
</evidence>
<evidence type="ECO:0000259" key="4">
    <source>
        <dbReference type="PROSITE" id="PS51320"/>
    </source>
</evidence>
<dbReference type="SMART" id="SM00979">
    <property type="entry name" value="TIFY"/>
    <property type="match status" value="1"/>
</dbReference>
<dbReference type="AlphaFoldDB" id="A0A067L0C9"/>